<dbReference type="EMBL" id="HBHT01014203">
    <property type="protein sequence ID" value="CAD9960197.1"/>
    <property type="molecule type" value="Transcribed_RNA"/>
</dbReference>
<evidence type="ECO:0000313" key="2">
    <source>
        <dbReference type="EMBL" id="CAD9960197.1"/>
    </source>
</evidence>
<proteinExistence type="predicted"/>
<accession>A0A7S2Y8T6</accession>
<protein>
    <submittedName>
        <fullName evidence="2">Uncharacterized protein</fullName>
    </submittedName>
</protein>
<feature type="transmembrane region" description="Helical" evidence="1">
    <location>
        <begin position="23"/>
        <end position="44"/>
    </location>
</feature>
<evidence type="ECO:0000256" key="1">
    <source>
        <dbReference type="SAM" id="Phobius"/>
    </source>
</evidence>
<keyword evidence="1" id="KW-1133">Transmembrane helix</keyword>
<sequence>MRVALHQLNHSNKKTSRNIVRRLFLGFFILLSSSWFLTRIHVFFSTEIDFSISNEIGERVRQREDTNQQQTFHDAPFNYTAFWEEATRRALNATSRLNRPKYELSTCPKVFVYNLTKKLGDAPPQLETLD</sequence>
<keyword evidence="1" id="KW-0472">Membrane</keyword>
<dbReference type="AlphaFoldDB" id="A0A7S2Y8T6"/>
<name>A0A7S2Y8T6_9STRA</name>
<organism evidence="2">
    <name type="scientific">Entomoneis paludosa</name>
    <dbReference type="NCBI Taxonomy" id="265537"/>
    <lineage>
        <taxon>Eukaryota</taxon>
        <taxon>Sar</taxon>
        <taxon>Stramenopiles</taxon>
        <taxon>Ochrophyta</taxon>
        <taxon>Bacillariophyta</taxon>
        <taxon>Bacillariophyceae</taxon>
        <taxon>Bacillariophycidae</taxon>
        <taxon>Entomoneidaceae</taxon>
        <taxon>Entomoneis</taxon>
    </lineage>
</organism>
<reference evidence="2" key="1">
    <citation type="submission" date="2021-01" db="EMBL/GenBank/DDBJ databases">
        <authorList>
            <person name="Corre E."/>
            <person name="Pelletier E."/>
            <person name="Niang G."/>
            <person name="Scheremetjew M."/>
            <person name="Finn R."/>
            <person name="Kale V."/>
            <person name="Holt S."/>
            <person name="Cochrane G."/>
            <person name="Meng A."/>
            <person name="Brown T."/>
            <person name="Cohen L."/>
        </authorList>
    </citation>
    <scope>NUCLEOTIDE SEQUENCE</scope>
    <source>
        <strain evidence="2">CCMP125</strain>
    </source>
</reference>
<gene>
    <name evidence="2" type="ORF">APAL1065_LOCUS9524</name>
</gene>
<keyword evidence="1" id="KW-0812">Transmembrane</keyword>